<gene>
    <name evidence="2" type="ORF">SFRICE_017561</name>
</gene>
<name>A0A2H1VGQ5_SPOFR</name>
<evidence type="ECO:0000256" key="1">
    <source>
        <dbReference type="SAM" id="MobiDB-lite"/>
    </source>
</evidence>
<feature type="region of interest" description="Disordered" evidence="1">
    <location>
        <begin position="33"/>
        <end position="52"/>
    </location>
</feature>
<dbReference type="AlphaFoldDB" id="A0A2H1VGQ5"/>
<reference evidence="2" key="1">
    <citation type="submission" date="2016-07" db="EMBL/GenBank/DDBJ databases">
        <authorList>
            <person name="Bretaudeau A."/>
        </authorList>
    </citation>
    <scope>NUCLEOTIDE SEQUENCE</scope>
    <source>
        <strain evidence="2">Rice</strain>
        <tissue evidence="2">Whole body</tissue>
    </source>
</reference>
<proteinExistence type="predicted"/>
<organism evidence="2">
    <name type="scientific">Spodoptera frugiperda</name>
    <name type="common">Fall armyworm</name>
    <dbReference type="NCBI Taxonomy" id="7108"/>
    <lineage>
        <taxon>Eukaryota</taxon>
        <taxon>Metazoa</taxon>
        <taxon>Ecdysozoa</taxon>
        <taxon>Arthropoda</taxon>
        <taxon>Hexapoda</taxon>
        <taxon>Insecta</taxon>
        <taxon>Pterygota</taxon>
        <taxon>Neoptera</taxon>
        <taxon>Endopterygota</taxon>
        <taxon>Lepidoptera</taxon>
        <taxon>Glossata</taxon>
        <taxon>Ditrysia</taxon>
        <taxon>Noctuoidea</taxon>
        <taxon>Noctuidae</taxon>
        <taxon>Amphipyrinae</taxon>
        <taxon>Spodoptera</taxon>
    </lineage>
</organism>
<sequence>MFLVRAWRKQDDEQAAHIAWVTLQPGTKVASSAAAAAAEAAPTRGTSPIKLVPADSHLSPIVRLSHRS</sequence>
<protein>
    <submittedName>
        <fullName evidence="2">SFRICE_017561</fullName>
    </submittedName>
</protein>
<evidence type="ECO:0000313" key="2">
    <source>
        <dbReference type="EMBL" id="SOQ39424.1"/>
    </source>
</evidence>
<accession>A0A2H1VGQ5</accession>
<dbReference type="EMBL" id="ODYU01002222">
    <property type="protein sequence ID" value="SOQ39424.1"/>
    <property type="molecule type" value="Genomic_DNA"/>
</dbReference>